<dbReference type="GO" id="GO:0004364">
    <property type="term" value="F:glutathione transferase activity"/>
    <property type="evidence" value="ECO:0007669"/>
    <property type="project" value="TreeGrafter"/>
</dbReference>
<dbReference type="GO" id="GO:0006749">
    <property type="term" value="P:glutathione metabolic process"/>
    <property type="evidence" value="ECO:0007669"/>
    <property type="project" value="TreeGrafter"/>
</dbReference>
<organism evidence="3 4">
    <name type="scientific">Coemansia asiatica</name>
    <dbReference type="NCBI Taxonomy" id="1052880"/>
    <lineage>
        <taxon>Eukaryota</taxon>
        <taxon>Fungi</taxon>
        <taxon>Fungi incertae sedis</taxon>
        <taxon>Zoopagomycota</taxon>
        <taxon>Kickxellomycotina</taxon>
        <taxon>Kickxellomycetes</taxon>
        <taxon>Kickxellales</taxon>
        <taxon>Kickxellaceae</taxon>
        <taxon>Coemansia</taxon>
    </lineage>
</organism>
<proteinExistence type="predicted"/>
<sequence length="223" mass="25253">MSSTNKSSYVVRYFPIPGLAEPIRILLTAANVEWTEEHPEWPQKKSEQPHGRMPVLIEKDAEGEVETVIAESTTILRYLARKYGFIPADLKQAAYQEQIADFFSDVSMGFHLKRYASKEKMEELNTRFVQMLDKAIEVVTEGLHKNGDNGRLSGDKLSYVDIRAYNLIRHFCTDGATFDEALPSLVSSKLTPEYSKLIATVEADPLLNKYMEGKKSLVEITSQ</sequence>
<dbReference type="EMBL" id="JANBOH010000141">
    <property type="protein sequence ID" value="KAJ1644803.1"/>
    <property type="molecule type" value="Genomic_DNA"/>
</dbReference>
<evidence type="ECO:0000259" key="2">
    <source>
        <dbReference type="PROSITE" id="PS50405"/>
    </source>
</evidence>
<evidence type="ECO:0000313" key="3">
    <source>
        <dbReference type="EMBL" id="KAJ1644803.1"/>
    </source>
</evidence>
<gene>
    <name evidence="3" type="ORF">LPJ64_003551</name>
</gene>
<dbReference type="InterPro" id="IPR004046">
    <property type="entry name" value="GST_C"/>
</dbReference>
<feature type="domain" description="GST C-terminal" evidence="2">
    <location>
        <begin position="89"/>
        <end position="223"/>
    </location>
</feature>
<dbReference type="SUPFAM" id="SSF47616">
    <property type="entry name" value="GST C-terminal domain-like"/>
    <property type="match status" value="1"/>
</dbReference>
<keyword evidence="4" id="KW-1185">Reference proteome</keyword>
<feature type="domain" description="GST N-terminal" evidence="1">
    <location>
        <begin position="7"/>
        <end position="87"/>
    </location>
</feature>
<dbReference type="InterPro" id="IPR004045">
    <property type="entry name" value="Glutathione_S-Trfase_N"/>
</dbReference>
<dbReference type="SFLD" id="SFLDS00019">
    <property type="entry name" value="Glutathione_Transferase_(cytos"/>
    <property type="match status" value="1"/>
</dbReference>
<dbReference type="Pfam" id="PF02798">
    <property type="entry name" value="GST_N"/>
    <property type="match status" value="1"/>
</dbReference>
<comment type="caution">
    <text evidence="3">The sequence shown here is derived from an EMBL/GenBank/DDBJ whole genome shotgun (WGS) entry which is preliminary data.</text>
</comment>
<dbReference type="Proteomes" id="UP001145021">
    <property type="component" value="Unassembled WGS sequence"/>
</dbReference>
<dbReference type="SUPFAM" id="SSF52833">
    <property type="entry name" value="Thioredoxin-like"/>
    <property type="match status" value="1"/>
</dbReference>
<reference evidence="3" key="1">
    <citation type="submission" date="2022-07" db="EMBL/GenBank/DDBJ databases">
        <title>Phylogenomic reconstructions and comparative analyses of Kickxellomycotina fungi.</title>
        <authorList>
            <person name="Reynolds N.K."/>
            <person name="Stajich J.E."/>
            <person name="Barry K."/>
            <person name="Grigoriev I.V."/>
            <person name="Crous P."/>
            <person name="Smith M.E."/>
        </authorList>
    </citation>
    <scope>NUCLEOTIDE SEQUENCE</scope>
    <source>
        <strain evidence="3">NBRC 105413</strain>
    </source>
</reference>
<dbReference type="InterPro" id="IPR036249">
    <property type="entry name" value="Thioredoxin-like_sf"/>
</dbReference>
<dbReference type="CDD" id="cd03039">
    <property type="entry name" value="GST_N_Sigma_like"/>
    <property type="match status" value="1"/>
</dbReference>
<evidence type="ECO:0008006" key="5">
    <source>
        <dbReference type="Google" id="ProtNLM"/>
    </source>
</evidence>
<dbReference type="AlphaFoldDB" id="A0A9W7XJJ5"/>
<dbReference type="PANTHER" id="PTHR11571">
    <property type="entry name" value="GLUTATHIONE S-TRANSFERASE"/>
    <property type="match status" value="1"/>
</dbReference>
<name>A0A9W7XJJ5_9FUNG</name>
<dbReference type="InterPro" id="IPR010987">
    <property type="entry name" value="Glutathione-S-Trfase_C-like"/>
</dbReference>
<protein>
    <recommendedName>
        <fullName evidence="5">Glutathione S-transferase</fullName>
    </recommendedName>
</protein>
<dbReference type="InterPro" id="IPR036282">
    <property type="entry name" value="Glutathione-S-Trfase_C_sf"/>
</dbReference>
<dbReference type="Gene3D" id="3.40.30.10">
    <property type="entry name" value="Glutaredoxin"/>
    <property type="match status" value="1"/>
</dbReference>
<dbReference type="InterPro" id="IPR040079">
    <property type="entry name" value="Glutathione_S-Trfase"/>
</dbReference>
<dbReference type="PROSITE" id="PS50404">
    <property type="entry name" value="GST_NTER"/>
    <property type="match status" value="1"/>
</dbReference>
<dbReference type="Gene3D" id="1.20.1050.10">
    <property type="match status" value="1"/>
</dbReference>
<dbReference type="Pfam" id="PF14497">
    <property type="entry name" value="GST_C_3"/>
    <property type="match status" value="1"/>
</dbReference>
<dbReference type="InterPro" id="IPR050213">
    <property type="entry name" value="GST_superfamily"/>
</dbReference>
<evidence type="ECO:0000259" key="1">
    <source>
        <dbReference type="PROSITE" id="PS50404"/>
    </source>
</evidence>
<evidence type="ECO:0000313" key="4">
    <source>
        <dbReference type="Proteomes" id="UP001145021"/>
    </source>
</evidence>
<accession>A0A9W7XJJ5</accession>
<dbReference type="PROSITE" id="PS50405">
    <property type="entry name" value="GST_CTER"/>
    <property type="match status" value="1"/>
</dbReference>